<dbReference type="KEGG" id="shun:DWB77_00558"/>
<dbReference type="PANTHER" id="PTHR35010">
    <property type="entry name" value="BLL4672 PROTEIN-RELATED"/>
    <property type="match status" value="1"/>
</dbReference>
<dbReference type="AlphaFoldDB" id="A0A387H787"/>
<name>A0A387H787_9ACTN</name>
<dbReference type="InterPro" id="IPR041413">
    <property type="entry name" value="MLTR_LBD"/>
</dbReference>
<dbReference type="Proteomes" id="UP000271554">
    <property type="component" value="Chromosome"/>
</dbReference>
<organism evidence="2 3">
    <name type="scientific">Streptomyces hundungensis</name>
    <dbReference type="NCBI Taxonomy" id="1077946"/>
    <lineage>
        <taxon>Bacteria</taxon>
        <taxon>Bacillati</taxon>
        <taxon>Actinomycetota</taxon>
        <taxon>Actinomycetes</taxon>
        <taxon>Kitasatosporales</taxon>
        <taxon>Streptomycetaceae</taxon>
        <taxon>Streptomyces</taxon>
    </lineage>
</organism>
<dbReference type="Gene3D" id="3.30.450.180">
    <property type="match status" value="1"/>
</dbReference>
<dbReference type="InterPro" id="IPR010982">
    <property type="entry name" value="Lambda_DNA-bd_dom_sf"/>
</dbReference>
<evidence type="ECO:0000259" key="1">
    <source>
        <dbReference type="PROSITE" id="PS50943"/>
    </source>
</evidence>
<gene>
    <name evidence="2" type="ORF">DWB77_00558</name>
</gene>
<accession>A0A387H787</accession>
<dbReference type="InterPro" id="IPR001387">
    <property type="entry name" value="Cro/C1-type_HTH"/>
</dbReference>
<proteinExistence type="predicted"/>
<reference evidence="2 3" key="1">
    <citation type="submission" date="2018-10" db="EMBL/GenBank/DDBJ databases">
        <title>Relationship between Morphology and Antimicrobial Activity in Streptomyces.</title>
        <authorList>
            <person name="Kang H.J."/>
            <person name="Kim S.B."/>
        </authorList>
    </citation>
    <scope>NUCLEOTIDE SEQUENCE [LARGE SCALE GENOMIC DNA]</scope>
    <source>
        <strain evidence="2 3">BH38</strain>
    </source>
</reference>
<dbReference type="Pfam" id="PF13560">
    <property type="entry name" value="HTH_31"/>
    <property type="match status" value="1"/>
</dbReference>
<dbReference type="EMBL" id="CP032698">
    <property type="protein sequence ID" value="AYG78451.1"/>
    <property type="molecule type" value="Genomic_DNA"/>
</dbReference>
<sequence length="288" mass="31727">MRNTTGAHGTALGSFLQARRSRLRPEDVGLDSDGKHRRVAGLRREEVAQLARVSVNYYTRLEQGQNRSASPEVLDALAGALRLSQDERAHLHDLAGSAGTQARPEPVAEHVRPAVARMISVYEQGPAVVLGRQLNILAWNELARILFSGHIDLGATETLPNLAELVFLEPGARRLYPVWTDEAHELAGYLRVMVGRYPGDPALSALVSKLSDNSPEFAKIWSGHVVWDKTHGTRYLHHPEVDRLTLSFETLRLPDSPDQCVILYQAEAGSESERALRSLLAGRNGQNG</sequence>
<dbReference type="OrthoDB" id="3542608at2"/>
<dbReference type="SUPFAM" id="SSF47413">
    <property type="entry name" value="lambda repressor-like DNA-binding domains"/>
    <property type="match status" value="1"/>
</dbReference>
<protein>
    <recommendedName>
        <fullName evidence="1">HTH cro/C1-type domain-containing protein</fullName>
    </recommendedName>
</protein>
<keyword evidence="3" id="KW-1185">Reference proteome</keyword>
<dbReference type="CDD" id="cd00093">
    <property type="entry name" value="HTH_XRE"/>
    <property type="match status" value="1"/>
</dbReference>
<dbReference type="Gene3D" id="1.10.260.40">
    <property type="entry name" value="lambda repressor-like DNA-binding domains"/>
    <property type="match status" value="1"/>
</dbReference>
<dbReference type="PROSITE" id="PS50943">
    <property type="entry name" value="HTH_CROC1"/>
    <property type="match status" value="1"/>
</dbReference>
<dbReference type="RefSeq" id="WP_120719711.1">
    <property type="nucleotide sequence ID" value="NZ_CP032698.1"/>
</dbReference>
<dbReference type="PANTHER" id="PTHR35010:SF2">
    <property type="entry name" value="BLL4672 PROTEIN"/>
    <property type="match status" value="1"/>
</dbReference>
<feature type="domain" description="HTH cro/C1-type" evidence="1">
    <location>
        <begin position="37"/>
        <end position="88"/>
    </location>
</feature>
<dbReference type="Pfam" id="PF17765">
    <property type="entry name" value="MLTR_LBD"/>
    <property type="match status" value="1"/>
</dbReference>
<evidence type="ECO:0000313" key="3">
    <source>
        <dbReference type="Proteomes" id="UP000271554"/>
    </source>
</evidence>
<dbReference type="GO" id="GO:0003677">
    <property type="term" value="F:DNA binding"/>
    <property type="evidence" value="ECO:0007669"/>
    <property type="project" value="InterPro"/>
</dbReference>
<dbReference type="SMART" id="SM00530">
    <property type="entry name" value="HTH_XRE"/>
    <property type="match status" value="1"/>
</dbReference>
<evidence type="ECO:0000313" key="2">
    <source>
        <dbReference type="EMBL" id="AYG78451.1"/>
    </source>
</evidence>